<dbReference type="UniPathway" id="UPA00148"/>
<dbReference type="InterPro" id="IPR014776">
    <property type="entry name" value="4pyrrole_Mease_sub2"/>
</dbReference>
<evidence type="ECO:0000256" key="3">
    <source>
        <dbReference type="ARBA" id="ARBA00022603"/>
    </source>
</evidence>
<dbReference type="RefSeq" id="WP_154528143.1">
    <property type="nucleotide sequence ID" value="NZ_VUNH01000002.1"/>
</dbReference>
<feature type="domain" description="Tetrapyrrole methylase" evidence="6">
    <location>
        <begin position="1"/>
        <end position="207"/>
    </location>
</feature>
<evidence type="ECO:0000256" key="5">
    <source>
        <dbReference type="ARBA" id="ARBA00022691"/>
    </source>
</evidence>
<dbReference type="PANTHER" id="PTHR47036">
    <property type="entry name" value="COBALT-FACTOR III C(17)-METHYLTRANSFERASE-RELATED"/>
    <property type="match status" value="1"/>
</dbReference>
<dbReference type="Pfam" id="PF00590">
    <property type="entry name" value="TP_methylase"/>
    <property type="match status" value="1"/>
</dbReference>
<dbReference type="GO" id="GO:0032259">
    <property type="term" value="P:methylation"/>
    <property type="evidence" value="ECO:0007669"/>
    <property type="project" value="UniProtKB-KW"/>
</dbReference>
<name>A0A6L5Y9R5_9BACT</name>
<dbReference type="EMBL" id="VUNH01000002">
    <property type="protein sequence ID" value="MST55040.1"/>
    <property type="molecule type" value="Genomic_DNA"/>
</dbReference>
<dbReference type="Gene3D" id="3.30.950.10">
    <property type="entry name" value="Methyltransferase, Cobalt-precorrin-4 Transmethylase, Domain 2"/>
    <property type="match status" value="1"/>
</dbReference>
<keyword evidence="3 7" id="KW-0489">Methyltransferase</keyword>
<dbReference type="EC" id="2.1.1.131" evidence="7"/>
<dbReference type="InterPro" id="IPR006363">
    <property type="entry name" value="Cbl_synth_CobJ/CibH_dom"/>
</dbReference>
<proteinExistence type="predicted"/>
<evidence type="ECO:0000313" key="8">
    <source>
        <dbReference type="Proteomes" id="UP000473699"/>
    </source>
</evidence>
<dbReference type="GO" id="GO:0030789">
    <property type="term" value="F:precorrin-3B C17-methyltransferase activity"/>
    <property type="evidence" value="ECO:0007669"/>
    <property type="project" value="UniProtKB-EC"/>
</dbReference>
<dbReference type="InterPro" id="IPR014777">
    <property type="entry name" value="4pyrrole_Mease_sub1"/>
</dbReference>
<reference evidence="7 8" key="1">
    <citation type="submission" date="2019-08" db="EMBL/GenBank/DDBJ databases">
        <title>In-depth cultivation of the pig gut microbiome towards novel bacterial diversity and tailored functional studies.</title>
        <authorList>
            <person name="Wylensek D."/>
            <person name="Hitch T.C.A."/>
            <person name="Clavel T."/>
        </authorList>
    </citation>
    <scope>NUCLEOTIDE SEQUENCE [LARGE SCALE GENOMIC DNA]</scope>
    <source>
        <strain evidence="7 8">SM-530-WT-4B</strain>
    </source>
</reference>
<protein>
    <submittedName>
        <fullName evidence="7">Precorrin-3B C(17)-methyltransferase</fullName>
        <ecNumber evidence="7">2.1.1.131</ecNumber>
    </submittedName>
</protein>
<evidence type="ECO:0000313" key="7">
    <source>
        <dbReference type="EMBL" id="MST55040.1"/>
    </source>
</evidence>
<accession>A0A6L5Y9R5</accession>
<comment type="pathway">
    <text evidence="1">Cofactor biosynthesis; adenosylcobalamin biosynthesis.</text>
</comment>
<dbReference type="InterPro" id="IPR051810">
    <property type="entry name" value="Precorrin_MeTrfase"/>
</dbReference>
<dbReference type="Gene3D" id="3.40.1010.10">
    <property type="entry name" value="Cobalt-precorrin-4 Transmethylase, Domain 1"/>
    <property type="match status" value="1"/>
</dbReference>
<comment type="caution">
    <text evidence="7">The sequence shown here is derived from an EMBL/GenBank/DDBJ whole genome shotgun (WGS) entry which is preliminary data.</text>
</comment>
<keyword evidence="8" id="KW-1185">Reference proteome</keyword>
<dbReference type="InterPro" id="IPR035996">
    <property type="entry name" value="4pyrrol_Methylase_sf"/>
</dbReference>
<dbReference type="InterPro" id="IPR000878">
    <property type="entry name" value="4pyrrol_Mease"/>
</dbReference>
<keyword evidence="4 7" id="KW-0808">Transferase</keyword>
<evidence type="ECO:0000256" key="2">
    <source>
        <dbReference type="ARBA" id="ARBA00022573"/>
    </source>
</evidence>
<gene>
    <name evidence="7" type="primary">cobJ</name>
    <name evidence="7" type="ORF">FYJ74_03120</name>
</gene>
<dbReference type="AlphaFoldDB" id="A0A6L5Y9R5"/>
<dbReference type="SUPFAM" id="SSF53790">
    <property type="entry name" value="Tetrapyrrole methylase"/>
    <property type="match status" value="1"/>
</dbReference>
<keyword evidence="5" id="KW-0949">S-adenosyl-L-methionine</keyword>
<organism evidence="7 8">
    <name type="scientific">Pyramidobacter porci</name>
    <dbReference type="NCBI Taxonomy" id="2605789"/>
    <lineage>
        <taxon>Bacteria</taxon>
        <taxon>Thermotogati</taxon>
        <taxon>Synergistota</taxon>
        <taxon>Synergistia</taxon>
        <taxon>Synergistales</taxon>
        <taxon>Dethiosulfovibrionaceae</taxon>
        <taxon>Pyramidobacter</taxon>
    </lineage>
</organism>
<keyword evidence="2" id="KW-0169">Cobalamin biosynthesis</keyword>
<evidence type="ECO:0000259" key="6">
    <source>
        <dbReference type="Pfam" id="PF00590"/>
    </source>
</evidence>
<dbReference type="PANTHER" id="PTHR47036:SF1">
    <property type="entry name" value="COBALT-FACTOR III C(17)-METHYLTRANSFERASE-RELATED"/>
    <property type="match status" value="1"/>
</dbReference>
<dbReference type="GO" id="GO:0009236">
    <property type="term" value="P:cobalamin biosynthetic process"/>
    <property type="evidence" value="ECO:0007669"/>
    <property type="project" value="UniProtKB-UniPathway"/>
</dbReference>
<evidence type="ECO:0000256" key="1">
    <source>
        <dbReference type="ARBA" id="ARBA00004953"/>
    </source>
</evidence>
<evidence type="ECO:0000256" key="4">
    <source>
        <dbReference type="ARBA" id="ARBA00022679"/>
    </source>
</evidence>
<dbReference type="NCBIfam" id="TIGR01466">
    <property type="entry name" value="cobJ_cbiH"/>
    <property type="match status" value="1"/>
</dbReference>
<sequence length="240" mass="25275">MIYVVGLGPGGEDQLTPRALAALGRCDVIVGYKTYIDLIAPRFKGRKELVVSPMKGEVRRCEDALRRSREGCTVGVVSSGDPGVYGMAGIMLEVAAGHEEVIVVPGVTAACAAAAVLGAPLTHDFAVVSLSDLLTPWELIARRLEAAAAGDFVICLYNPMSHGRPDNLRLACETLLKTKSPDTAAGWVRSAGRDGEEAHLTTLGELAGEKLDMFCTAIVGSSATKVVGGRLVTPRGYQRP</sequence>
<dbReference type="CDD" id="cd11646">
    <property type="entry name" value="Precorrin_3B_C17_MT"/>
    <property type="match status" value="1"/>
</dbReference>
<dbReference type="Proteomes" id="UP000473699">
    <property type="component" value="Unassembled WGS sequence"/>
</dbReference>